<reference evidence="1 2" key="1">
    <citation type="journal article" date="2018" name="BMC Genomics">
        <title>Comparative genome analyses reveal sequence features reflecting distinct modes of host-adaptation between dicot and monocot powdery mildew.</title>
        <authorList>
            <person name="Wu Y."/>
            <person name="Ma X."/>
            <person name="Pan Z."/>
            <person name="Kale S.D."/>
            <person name="Song Y."/>
            <person name="King H."/>
            <person name="Zhang Q."/>
            <person name="Presley C."/>
            <person name="Deng X."/>
            <person name="Wei C.I."/>
            <person name="Xiao S."/>
        </authorList>
    </citation>
    <scope>NUCLEOTIDE SEQUENCE [LARGE SCALE GENOMIC DNA]</scope>
    <source>
        <strain evidence="1">UMSG2</strain>
    </source>
</reference>
<sequence length="69" mass="7858">MADEQQRRLYNFCISRGWNEPQYSTMFTKPTFRSTVLVQGQSFSGLRSDSEEGAREDAARNACFQLGVS</sequence>
<dbReference type="AlphaFoldDB" id="A0A420HAI0"/>
<dbReference type="Proteomes" id="UP000286134">
    <property type="component" value="Unassembled WGS sequence"/>
</dbReference>
<evidence type="ECO:0000313" key="1">
    <source>
        <dbReference type="EMBL" id="RKF54408.1"/>
    </source>
</evidence>
<keyword evidence="2" id="KW-1185">Reference proteome</keyword>
<organism evidence="1 2">
    <name type="scientific">Erysiphe neolycopersici</name>
    <dbReference type="NCBI Taxonomy" id="212602"/>
    <lineage>
        <taxon>Eukaryota</taxon>
        <taxon>Fungi</taxon>
        <taxon>Dikarya</taxon>
        <taxon>Ascomycota</taxon>
        <taxon>Pezizomycotina</taxon>
        <taxon>Leotiomycetes</taxon>
        <taxon>Erysiphales</taxon>
        <taxon>Erysiphaceae</taxon>
        <taxon>Erysiphe</taxon>
    </lineage>
</organism>
<evidence type="ECO:0008006" key="3">
    <source>
        <dbReference type="Google" id="ProtNLM"/>
    </source>
</evidence>
<dbReference type="EMBL" id="MCFK01009788">
    <property type="protein sequence ID" value="RKF54408.1"/>
    <property type="molecule type" value="Genomic_DNA"/>
</dbReference>
<dbReference type="Gene3D" id="3.30.160.20">
    <property type="match status" value="1"/>
</dbReference>
<proteinExistence type="predicted"/>
<dbReference type="SUPFAM" id="SSF54768">
    <property type="entry name" value="dsRNA-binding domain-like"/>
    <property type="match status" value="1"/>
</dbReference>
<name>A0A420HAI0_9PEZI</name>
<accession>A0A420HAI0</accession>
<dbReference type="CDD" id="cd00048">
    <property type="entry name" value="DSRM_SF"/>
    <property type="match status" value="1"/>
</dbReference>
<evidence type="ECO:0000313" key="2">
    <source>
        <dbReference type="Proteomes" id="UP000286134"/>
    </source>
</evidence>
<gene>
    <name evidence="1" type="ORF">OnM2_097013</name>
</gene>
<comment type="caution">
    <text evidence="1">The sequence shown here is derived from an EMBL/GenBank/DDBJ whole genome shotgun (WGS) entry which is preliminary data.</text>
</comment>
<protein>
    <recommendedName>
        <fullName evidence="3">DRBM domain-containing protein</fullName>
    </recommendedName>
</protein>